<dbReference type="PANTHER" id="PTHR43792:SF1">
    <property type="entry name" value="N-ACETYLTRANSFERASE DOMAIN-CONTAINING PROTEIN"/>
    <property type="match status" value="1"/>
</dbReference>
<name>A0A7C1NVB6_9HYPH</name>
<accession>A0A7C1NVB6</accession>
<comment type="caution">
    <text evidence="2">The sequence shown here is derived from an EMBL/GenBank/DDBJ whole genome shotgun (WGS) entry which is preliminary data.</text>
</comment>
<dbReference type="PROSITE" id="PS51186">
    <property type="entry name" value="GNAT"/>
    <property type="match status" value="1"/>
</dbReference>
<organism evidence="2">
    <name type="scientific">Agrobacterium albertimagni</name>
    <dbReference type="NCBI Taxonomy" id="147266"/>
    <lineage>
        <taxon>Bacteria</taxon>
        <taxon>Pseudomonadati</taxon>
        <taxon>Pseudomonadota</taxon>
        <taxon>Alphaproteobacteria</taxon>
        <taxon>Hyphomicrobiales</taxon>
        <taxon>Rhizobiaceae</taxon>
        <taxon>Rhizobium/Agrobacterium group</taxon>
        <taxon>Agrobacterium</taxon>
    </lineage>
</organism>
<proteinExistence type="predicted"/>
<dbReference type="InterPro" id="IPR016181">
    <property type="entry name" value="Acyl_CoA_acyltransferase"/>
</dbReference>
<dbReference type="InterPro" id="IPR000182">
    <property type="entry name" value="GNAT_dom"/>
</dbReference>
<protein>
    <submittedName>
        <fullName evidence="2">N-acetyltransferase</fullName>
    </submittedName>
</protein>
<evidence type="ECO:0000313" key="2">
    <source>
        <dbReference type="EMBL" id="HEB43268.1"/>
    </source>
</evidence>
<dbReference type="Pfam" id="PF13302">
    <property type="entry name" value="Acetyltransf_3"/>
    <property type="match status" value="1"/>
</dbReference>
<gene>
    <name evidence="2" type="ORF">ENP70_06115</name>
</gene>
<dbReference type="EMBL" id="DSKI01000323">
    <property type="protein sequence ID" value="HEB43268.1"/>
    <property type="molecule type" value="Genomic_DNA"/>
</dbReference>
<dbReference type="InterPro" id="IPR051531">
    <property type="entry name" value="N-acetyltransferase"/>
</dbReference>
<dbReference type="GO" id="GO:0016747">
    <property type="term" value="F:acyltransferase activity, transferring groups other than amino-acyl groups"/>
    <property type="evidence" value="ECO:0007669"/>
    <property type="project" value="InterPro"/>
</dbReference>
<keyword evidence="2" id="KW-0808">Transferase</keyword>
<dbReference type="AlphaFoldDB" id="A0A7C1NVB6"/>
<dbReference type="PANTHER" id="PTHR43792">
    <property type="entry name" value="GNAT FAMILY, PUTATIVE (AFU_ORTHOLOGUE AFUA_3G00765)-RELATED-RELATED"/>
    <property type="match status" value="1"/>
</dbReference>
<dbReference type="SUPFAM" id="SSF55729">
    <property type="entry name" value="Acyl-CoA N-acyltransferases (Nat)"/>
    <property type="match status" value="1"/>
</dbReference>
<evidence type="ECO:0000259" key="1">
    <source>
        <dbReference type="PROSITE" id="PS51186"/>
    </source>
</evidence>
<dbReference type="Gene3D" id="3.40.630.30">
    <property type="match status" value="1"/>
</dbReference>
<sequence length="170" mass="18863">MQPIPTLTTSRLTLRPMRFDDWPAYRQLMASERAQFMGGPFSDAAAWGMFCSDHAQWDLFGCGALMIEDQASGACVGQVGINAGPLFPEFELGWFVYPEFEGRGYAREAAETLLSWARDIQKLPSLVSYVDPENTRSAGLALRLGAVLDPSAERPAPEDLVYRHYPRVSA</sequence>
<reference evidence="2" key="1">
    <citation type="journal article" date="2020" name="mSystems">
        <title>Genome- and Community-Level Interaction Insights into Carbon Utilization and Element Cycling Functions of Hydrothermarchaeota in Hydrothermal Sediment.</title>
        <authorList>
            <person name="Zhou Z."/>
            <person name="Liu Y."/>
            <person name="Xu W."/>
            <person name="Pan J."/>
            <person name="Luo Z.H."/>
            <person name="Li M."/>
        </authorList>
    </citation>
    <scope>NUCLEOTIDE SEQUENCE [LARGE SCALE GENOMIC DNA]</scope>
    <source>
        <strain evidence="2">SpSt-243</strain>
    </source>
</reference>
<feature type="domain" description="N-acetyltransferase" evidence="1">
    <location>
        <begin position="12"/>
        <end position="167"/>
    </location>
</feature>